<dbReference type="Pfam" id="PF01425">
    <property type="entry name" value="Amidase"/>
    <property type="match status" value="1"/>
</dbReference>
<dbReference type="InterPro" id="IPR036928">
    <property type="entry name" value="AS_sf"/>
</dbReference>
<dbReference type="PANTHER" id="PTHR46310:SF7">
    <property type="entry name" value="AMIDASE 1"/>
    <property type="match status" value="1"/>
</dbReference>
<dbReference type="SUPFAM" id="SSF75304">
    <property type="entry name" value="Amidase signature (AS) enzymes"/>
    <property type="match status" value="1"/>
</dbReference>
<feature type="domain" description="Amidase" evidence="2">
    <location>
        <begin position="226"/>
        <end position="382"/>
    </location>
</feature>
<sequence length="548" mass="59919">MFLPLVFSLFACATLATTSVKVFLQNYDGSLAYTLGNSSAVYYTPSTKSAKPVGVYNVKSKKDTLIPFTVVVVNETTITADVLKEVIKSYEVDDVWTPDFLGGIQLITTTQSAVLDVSGISYLHSLSKSDVIIDSIISCPTHNISTFLKSTITPPGPYLAKLTSGTISLLKTYATFYDQYDGFMNGVTANDDGSFAYARLWHPEQFEKIIPYPSRLYTSLLDPTIYPLAGLRFALKDIIDLAGILTGGGSREYPRLYNTPKNATAPAIQRLISLGAVPLGKAKSATFAYGAWPDQNDDIPYPWNPRADGYLGLSSSSIGSASAIGSYEELDFVLGTDTLGSVRNPADRVGVYGLRPTWGTIEVEGIITSAKTLDAVGFLTRDPLLAHKIQAVWDGANNPALTPGNFSYPKKIIYPTEWFPVNSSVAQNLVDAWLANMTAALGMQLEYQNTSQIFEEVVGYNGTLGDWTTNVSSLTIKDNWDTLGRQFVEDYGAAFGGRYPELDVSVREPWAEAPSYTQEEYAANVNRSWEFTEFWNEVGGPSHTNMHA</sequence>
<keyword evidence="1" id="KW-0732">Signal</keyword>
<feature type="chain" id="PRO_5040952650" description="Amidase signature enzyme" evidence="1">
    <location>
        <begin position="17"/>
        <end position="548"/>
    </location>
</feature>
<evidence type="ECO:0000313" key="5">
    <source>
        <dbReference type="Proteomes" id="UP001140560"/>
    </source>
</evidence>
<gene>
    <name evidence="4" type="ORF">N0V83_010579</name>
</gene>
<dbReference type="Gene3D" id="3.90.1300.10">
    <property type="entry name" value="Amidase signature (AS) domain"/>
    <property type="match status" value="1"/>
</dbReference>
<accession>A0A9W8XZV7</accession>
<evidence type="ECO:0000313" key="4">
    <source>
        <dbReference type="EMBL" id="KAJ4362485.1"/>
    </source>
</evidence>
<dbReference type="PANTHER" id="PTHR46310">
    <property type="entry name" value="AMIDASE 1"/>
    <property type="match status" value="1"/>
</dbReference>
<dbReference type="Proteomes" id="UP001140560">
    <property type="component" value="Unassembled WGS sequence"/>
</dbReference>
<comment type="caution">
    <text evidence="4">The sequence shown here is derived from an EMBL/GenBank/DDBJ whole genome shotgun (WGS) entry which is preliminary data.</text>
</comment>
<evidence type="ECO:0000256" key="1">
    <source>
        <dbReference type="SAM" id="SignalP"/>
    </source>
</evidence>
<evidence type="ECO:0008006" key="6">
    <source>
        <dbReference type="Google" id="ProtNLM"/>
    </source>
</evidence>
<evidence type="ECO:0000259" key="2">
    <source>
        <dbReference type="Pfam" id="PF01425"/>
    </source>
</evidence>
<proteinExistence type="predicted"/>
<keyword evidence="5" id="KW-1185">Reference proteome</keyword>
<dbReference type="OrthoDB" id="5423360at2759"/>
<dbReference type="InterPro" id="IPR023631">
    <property type="entry name" value="Amidase_dom"/>
</dbReference>
<dbReference type="InterPro" id="IPR058329">
    <property type="entry name" value="Arp1_N"/>
</dbReference>
<evidence type="ECO:0000259" key="3">
    <source>
        <dbReference type="Pfam" id="PF26053"/>
    </source>
</evidence>
<protein>
    <recommendedName>
        <fullName evidence="6">Amidase signature enzyme</fullName>
    </recommendedName>
</protein>
<feature type="domain" description="Scytalone dehydratase-like protein Arp1 N-terminal" evidence="3">
    <location>
        <begin position="56"/>
        <end position="173"/>
    </location>
</feature>
<dbReference type="AlphaFoldDB" id="A0A9W8XZV7"/>
<dbReference type="EMBL" id="JAPEUY010000021">
    <property type="protein sequence ID" value="KAJ4362485.1"/>
    <property type="molecule type" value="Genomic_DNA"/>
</dbReference>
<feature type="signal peptide" evidence="1">
    <location>
        <begin position="1"/>
        <end position="16"/>
    </location>
</feature>
<name>A0A9W8XZV7_9PLEO</name>
<organism evidence="4 5">
    <name type="scientific">Neocucurbitaria cava</name>
    <dbReference type="NCBI Taxonomy" id="798079"/>
    <lineage>
        <taxon>Eukaryota</taxon>
        <taxon>Fungi</taxon>
        <taxon>Dikarya</taxon>
        <taxon>Ascomycota</taxon>
        <taxon>Pezizomycotina</taxon>
        <taxon>Dothideomycetes</taxon>
        <taxon>Pleosporomycetidae</taxon>
        <taxon>Pleosporales</taxon>
        <taxon>Pleosporineae</taxon>
        <taxon>Cucurbitariaceae</taxon>
        <taxon>Neocucurbitaria</taxon>
    </lineage>
</organism>
<dbReference type="Pfam" id="PF26053">
    <property type="entry name" value="DUF8016"/>
    <property type="match status" value="1"/>
</dbReference>
<reference evidence="4" key="1">
    <citation type="submission" date="2022-10" db="EMBL/GenBank/DDBJ databases">
        <title>Tapping the CABI collections for fungal endophytes: first genome assemblies for Collariella, Neodidymelliopsis, Ascochyta clinopodiicola, Didymella pomorum, Didymosphaeria variabile, Neocosmospora piperis and Neocucurbitaria cava.</title>
        <authorList>
            <person name="Hill R."/>
        </authorList>
    </citation>
    <scope>NUCLEOTIDE SEQUENCE</scope>
    <source>
        <strain evidence="4">IMI 356814</strain>
    </source>
</reference>